<protein>
    <submittedName>
        <fullName evidence="4">Saccharopine dehydrogenase family protein</fullName>
    </submittedName>
</protein>
<dbReference type="InterPro" id="IPR051168">
    <property type="entry name" value="AASS"/>
</dbReference>
<evidence type="ECO:0000313" key="4">
    <source>
        <dbReference type="EMBL" id="NEZ54437.1"/>
    </source>
</evidence>
<organism evidence="4 5">
    <name type="scientific">Adonisia turfae CCMR0081</name>
    <dbReference type="NCBI Taxonomy" id="2292702"/>
    <lineage>
        <taxon>Bacteria</taxon>
        <taxon>Bacillati</taxon>
        <taxon>Cyanobacteriota</taxon>
        <taxon>Adonisia</taxon>
        <taxon>Adonisia turfae</taxon>
    </lineage>
</organism>
<dbReference type="RefSeq" id="WP_163696036.1">
    <property type="nucleotide sequence ID" value="NZ_QXHD01000003.1"/>
</dbReference>
<name>A0A6M0RDT7_9CYAN</name>
<evidence type="ECO:0000313" key="5">
    <source>
        <dbReference type="Proteomes" id="UP000481033"/>
    </source>
</evidence>
<keyword evidence="1" id="KW-0560">Oxidoreductase</keyword>
<dbReference type="InterPro" id="IPR036291">
    <property type="entry name" value="NAD(P)-bd_dom_sf"/>
</dbReference>
<dbReference type="Proteomes" id="UP000481033">
    <property type="component" value="Unassembled WGS sequence"/>
</dbReference>
<sequence>MHHVTILGSGKIGSAIAKLLHRSNDYNVLVGDIDSQSLDHLSALVPVNTSVIDVTDEAAIAEKLENQDCVVSACPYWVNPGISRAAAKAGVSYFDLTEDIATTNAIRTVAEMSSDGLVFVPQCGLAPGFISILAHHLCSYFERLDEVKMRVGALPQYPSNKMKYNLTWSTKGLINEYCNPCDAIRNGHKIEAIPLEEVEYFSLDGINYEAFNTSGGLGTLCETLDGKVRTLNYKTVRYQGHRDLMAFLINELRLSDQRDLLKEIFERAIPTTQQDVVVSFCTISGWRNGRFEQISDARKIYPLNLYGETLSSIQISTAASLCAVVDMYLNGKILQSGFVKQEQINLDDFLANRFGRYYIETSKMSQNPMLYID</sequence>
<dbReference type="EMBL" id="QXHD01000003">
    <property type="protein sequence ID" value="NEZ54437.1"/>
    <property type="molecule type" value="Genomic_DNA"/>
</dbReference>
<dbReference type="Gene3D" id="3.30.360.10">
    <property type="entry name" value="Dihydrodipicolinate Reductase, domain 2"/>
    <property type="match status" value="1"/>
</dbReference>
<evidence type="ECO:0000256" key="1">
    <source>
        <dbReference type="ARBA" id="ARBA00023002"/>
    </source>
</evidence>
<comment type="caution">
    <text evidence="4">The sequence shown here is derived from an EMBL/GenBank/DDBJ whole genome shotgun (WGS) entry which is preliminary data.</text>
</comment>
<feature type="domain" description="Saccharopine dehydrogenase-like C-terminal" evidence="3">
    <location>
        <begin position="124"/>
        <end position="345"/>
    </location>
</feature>
<evidence type="ECO:0000259" key="2">
    <source>
        <dbReference type="Pfam" id="PF03435"/>
    </source>
</evidence>
<dbReference type="Gene3D" id="3.40.50.720">
    <property type="entry name" value="NAD(P)-binding Rossmann-like Domain"/>
    <property type="match status" value="1"/>
</dbReference>
<dbReference type="SUPFAM" id="SSF51735">
    <property type="entry name" value="NAD(P)-binding Rossmann-fold domains"/>
    <property type="match status" value="1"/>
</dbReference>
<dbReference type="Pfam" id="PF16653">
    <property type="entry name" value="Sacchrp_dh_C"/>
    <property type="match status" value="1"/>
</dbReference>
<dbReference type="GO" id="GO:0016491">
    <property type="term" value="F:oxidoreductase activity"/>
    <property type="evidence" value="ECO:0007669"/>
    <property type="project" value="UniProtKB-KW"/>
</dbReference>
<dbReference type="PANTHER" id="PTHR11133">
    <property type="entry name" value="SACCHAROPINE DEHYDROGENASE"/>
    <property type="match status" value="1"/>
</dbReference>
<dbReference type="SUPFAM" id="SSF55347">
    <property type="entry name" value="Glyceraldehyde-3-phosphate dehydrogenase-like, C-terminal domain"/>
    <property type="match status" value="1"/>
</dbReference>
<proteinExistence type="predicted"/>
<dbReference type="Pfam" id="PF03435">
    <property type="entry name" value="Sacchrp_dh_NADP"/>
    <property type="match status" value="1"/>
</dbReference>
<evidence type="ECO:0000259" key="3">
    <source>
        <dbReference type="Pfam" id="PF16653"/>
    </source>
</evidence>
<dbReference type="AlphaFoldDB" id="A0A6M0RDT7"/>
<reference evidence="4 5" key="1">
    <citation type="journal article" date="2020" name="Microb. Ecol.">
        <title>Ecogenomics of the Marine Benthic Filamentous Cyanobacterium Adonisia.</title>
        <authorList>
            <person name="Walter J.M."/>
            <person name="Coutinho F.H."/>
            <person name="Leomil L."/>
            <person name="Hargreaves P.I."/>
            <person name="Campeao M.E."/>
            <person name="Vieira V.V."/>
            <person name="Silva B.S."/>
            <person name="Fistarol G.O."/>
            <person name="Salomon P.S."/>
            <person name="Sawabe T."/>
            <person name="Mino S."/>
            <person name="Hosokawa M."/>
            <person name="Miyashita H."/>
            <person name="Maruyama F."/>
            <person name="van Verk M.C."/>
            <person name="Dutilh B.E."/>
            <person name="Thompson C.C."/>
            <person name="Thompson F.L."/>
        </authorList>
    </citation>
    <scope>NUCLEOTIDE SEQUENCE [LARGE SCALE GENOMIC DNA]</scope>
    <source>
        <strain evidence="4 5">CCMR0081</strain>
    </source>
</reference>
<dbReference type="InterPro" id="IPR005097">
    <property type="entry name" value="Sacchrp_dh_NADP-bd"/>
</dbReference>
<gene>
    <name evidence="4" type="ORF">DXZ20_01730</name>
</gene>
<dbReference type="PANTHER" id="PTHR11133:SF22">
    <property type="entry name" value="ALPHA-AMINOADIPIC SEMIALDEHYDE SYNTHASE, MITOCHONDRIAL"/>
    <property type="match status" value="1"/>
</dbReference>
<feature type="domain" description="Saccharopine dehydrogenase NADP binding" evidence="2">
    <location>
        <begin position="4"/>
        <end position="100"/>
    </location>
</feature>
<accession>A0A6M0RDT7</accession>
<keyword evidence="5" id="KW-1185">Reference proteome</keyword>
<dbReference type="InterPro" id="IPR032095">
    <property type="entry name" value="Sacchrp_dh-like_C"/>
</dbReference>